<accession>A0A345VJJ5</accession>
<dbReference type="RefSeq" id="WP_115130115.1">
    <property type="nucleotide sequence ID" value="NZ_CP022601.1"/>
</dbReference>
<evidence type="ECO:0000313" key="2">
    <source>
        <dbReference type="EMBL" id="AXJ12897.1"/>
    </source>
</evidence>
<reference evidence="2 3" key="1">
    <citation type="submission" date="2017-07" db="EMBL/GenBank/DDBJ databases">
        <title>Streptococcus pluranimalium as cause of bovine abortion.</title>
        <authorList>
            <person name="Rodriguez Campos S."/>
            <person name="Gobeli Brawand S."/>
            <person name="Brodard I."/>
            <person name="Rychener L."/>
            <person name="Perreten V."/>
        </authorList>
    </citation>
    <scope>NUCLEOTIDE SEQUENCE [LARGE SCALE GENOMIC DNA]</scope>
    <source>
        <strain evidence="2 3">14A0014</strain>
    </source>
</reference>
<organism evidence="2 3">
    <name type="scientific">Streptococcus pluranimalium</name>
    <dbReference type="NCBI Taxonomy" id="82348"/>
    <lineage>
        <taxon>Bacteria</taxon>
        <taxon>Bacillati</taxon>
        <taxon>Bacillota</taxon>
        <taxon>Bacilli</taxon>
        <taxon>Lactobacillales</taxon>
        <taxon>Streptococcaceae</taxon>
        <taxon>Streptococcus</taxon>
    </lineage>
</organism>
<keyword evidence="1" id="KW-1133">Transmembrane helix</keyword>
<keyword evidence="1" id="KW-0812">Transmembrane</keyword>
<gene>
    <name evidence="2" type="ORF">Sp14A_09760</name>
</gene>
<keyword evidence="1" id="KW-0472">Membrane</keyword>
<sequence length="263" mass="31354">MGFNLNNIRRARDLILKEKQVNITWYIYSFVVLGVGLYFYYLDHFIVLMTMVLLMYIGLLVVLMFRRKRLQVVQQWLNNGNLIEEYRLYYELAYKKARGIQKKLFLQESYLADGQYYFLTGEFEKAYHVLSQIDVTKTTKKSRVTIEMLRAYYRALCALYLSNDSAFETNLLDLEHNNHSHSKVRVEKLLAISTIMKQDTINYFKEITVQSKLEKIEQGYYQGLNLLNVGDVQGAKKQFQKLRQENIKLFYVKNARKLEERHE</sequence>
<evidence type="ECO:0000313" key="3">
    <source>
        <dbReference type="Proteomes" id="UP000255411"/>
    </source>
</evidence>
<dbReference type="Proteomes" id="UP000255411">
    <property type="component" value="Chromosome"/>
</dbReference>
<feature type="transmembrane region" description="Helical" evidence="1">
    <location>
        <begin position="46"/>
        <end position="65"/>
    </location>
</feature>
<feature type="transmembrane region" description="Helical" evidence="1">
    <location>
        <begin position="21"/>
        <end position="40"/>
    </location>
</feature>
<proteinExistence type="predicted"/>
<dbReference type="EMBL" id="CP022601">
    <property type="protein sequence ID" value="AXJ12897.1"/>
    <property type="molecule type" value="Genomic_DNA"/>
</dbReference>
<protein>
    <submittedName>
        <fullName evidence="2">Uncharacterized protein</fullName>
    </submittedName>
</protein>
<name>A0A345VJJ5_9STRE</name>
<evidence type="ECO:0000256" key="1">
    <source>
        <dbReference type="SAM" id="Phobius"/>
    </source>
</evidence>
<dbReference type="AlphaFoldDB" id="A0A345VJJ5"/>